<reference evidence="6 7" key="1">
    <citation type="journal article" date="2018" name="Int. J. Syst. Evol. Microbiol.">
        <title>Bifidobacterium callitrichidarum sp. nov. from the faeces of the emperor tamarin (Saguinus imperator).</title>
        <authorList>
            <person name="Modesto M."/>
            <person name="Michelini S."/>
            <person name="Sansosti M.C."/>
            <person name="De Filippo C."/>
            <person name="Cavalieri D."/>
            <person name="Qvirist L."/>
            <person name="Andlid T."/>
            <person name="Spiezio C."/>
            <person name="Sandri C."/>
            <person name="Pascarelli S."/>
            <person name="Sgorbati B."/>
            <person name="Mattarelli P."/>
        </authorList>
    </citation>
    <scope>NUCLEOTIDE SEQUENCE [LARGE SCALE GENOMIC DNA]</scope>
    <source>
        <strain evidence="6 7">TRI 5</strain>
    </source>
</reference>
<dbReference type="Proteomes" id="UP000245876">
    <property type="component" value="Unassembled WGS sequence"/>
</dbReference>
<dbReference type="SUPFAM" id="SSF46689">
    <property type="entry name" value="Homeodomain-like"/>
    <property type="match status" value="1"/>
</dbReference>
<dbReference type="PRINTS" id="PR00455">
    <property type="entry name" value="HTHTETR"/>
</dbReference>
<evidence type="ECO:0000256" key="3">
    <source>
        <dbReference type="ARBA" id="ARBA00023163"/>
    </source>
</evidence>
<keyword evidence="1" id="KW-0805">Transcription regulation</keyword>
<protein>
    <submittedName>
        <fullName evidence="6">TetR/AcrR family transcriptional regulator</fullName>
    </submittedName>
</protein>
<dbReference type="InterPro" id="IPR036271">
    <property type="entry name" value="Tet_transcr_reg_TetR-rel_C_sf"/>
</dbReference>
<accession>A0A2U2ND72</accession>
<dbReference type="SUPFAM" id="SSF48498">
    <property type="entry name" value="Tetracyclin repressor-like, C-terminal domain"/>
    <property type="match status" value="1"/>
</dbReference>
<dbReference type="PANTHER" id="PTHR30055:SF234">
    <property type="entry name" value="HTH-TYPE TRANSCRIPTIONAL REGULATOR BETI"/>
    <property type="match status" value="1"/>
</dbReference>
<evidence type="ECO:0000256" key="2">
    <source>
        <dbReference type="ARBA" id="ARBA00023125"/>
    </source>
</evidence>
<keyword evidence="7" id="KW-1185">Reference proteome</keyword>
<dbReference type="GO" id="GO:0003700">
    <property type="term" value="F:DNA-binding transcription factor activity"/>
    <property type="evidence" value="ECO:0007669"/>
    <property type="project" value="TreeGrafter"/>
</dbReference>
<gene>
    <name evidence="6" type="ORF">DF196_00555</name>
</gene>
<name>A0A2U2ND72_9BIFI</name>
<evidence type="ECO:0000256" key="4">
    <source>
        <dbReference type="PROSITE-ProRule" id="PRU00335"/>
    </source>
</evidence>
<proteinExistence type="predicted"/>
<evidence type="ECO:0000256" key="1">
    <source>
        <dbReference type="ARBA" id="ARBA00023015"/>
    </source>
</evidence>
<keyword evidence="3" id="KW-0804">Transcription</keyword>
<dbReference type="GO" id="GO:0000976">
    <property type="term" value="F:transcription cis-regulatory region binding"/>
    <property type="evidence" value="ECO:0007669"/>
    <property type="project" value="TreeGrafter"/>
</dbReference>
<dbReference type="AlphaFoldDB" id="A0A2U2ND72"/>
<dbReference type="PANTHER" id="PTHR30055">
    <property type="entry name" value="HTH-TYPE TRANSCRIPTIONAL REGULATOR RUTR"/>
    <property type="match status" value="1"/>
</dbReference>
<dbReference type="PROSITE" id="PS50977">
    <property type="entry name" value="HTH_TETR_2"/>
    <property type="match status" value="1"/>
</dbReference>
<comment type="caution">
    <text evidence="6">The sequence shown here is derived from an EMBL/GenBank/DDBJ whole genome shotgun (WGS) entry which is preliminary data.</text>
</comment>
<evidence type="ECO:0000313" key="7">
    <source>
        <dbReference type="Proteomes" id="UP000245876"/>
    </source>
</evidence>
<dbReference type="InterPro" id="IPR050109">
    <property type="entry name" value="HTH-type_TetR-like_transc_reg"/>
</dbReference>
<dbReference type="InterPro" id="IPR001647">
    <property type="entry name" value="HTH_TetR"/>
</dbReference>
<organism evidence="6 7">
    <name type="scientific">Bifidobacterium callitrichidarum</name>
    <dbReference type="NCBI Taxonomy" id="2052941"/>
    <lineage>
        <taxon>Bacteria</taxon>
        <taxon>Bacillati</taxon>
        <taxon>Actinomycetota</taxon>
        <taxon>Actinomycetes</taxon>
        <taxon>Bifidobacteriales</taxon>
        <taxon>Bifidobacteriaceae</taxon>
        <taxon>Bifidobacterium</taxon>
    </lineage>
</organism>
<sequence length="209" mass="24182">MKEHVMPRKQTGNRYQRIPTQERLLQIIDAATLLIGEYGFHGFTLRDVANECGITEGGVLYHFKSKDELLIAVLKHRDEADRMMLCESLGLEKLEGDPFPVGLKDLTMATCRMNMERPEIVRLYMVLQGESLSEDHPAWKYFQDREQWVLNEYRQAAKRDKVDNPTAVAIEALAAMDGLQFRWLRSGRTLDLVGLWRRYIDRVIPDSVA</sequence>
<dbReference type="Pfam" id="PF00440">
    <property type="entry name" value="TetR_N"/>
    <property type="match status" value="1"/>
</dbReference>
<dbReference type="Gene3D" id="1.10.357.10">
    <property type="entry name" value="Tetracycline Repressor, domain 2"/>
    <property type="match status" value="1"/>
</dbReference>
<dbReference type="InterPro" id="IPR009057">
    <property type="entry name" value="Homeodomain-like_sf"/>
</dbReference>
<feature type="DNA-binding region" description="H-T-H motif" evidence="4">
    <location>
        <begin position="44"/>
        <end position="63"/>
    </location>
</feature>
<evidence type="ECO:0000259" key="5">
    <source>
        <dbReference type="PROSITE" id="PS50977"/>
    </source>
</evidence>
<dbReference type="EMBL" id="QFFM01000001">
    <property type="protein sequence ID" value="PWG67037.1"/>
    <property type="molecule type" value="Genomic_DNA"/>
</dbReference>
<keyword evidence="2 4" id="KW-0238">DNA-binding</keyword>
<feature type="domain" description="HTH tetR-type" evidence="5">
    <location>
        <begin position="21"/>
        <end position="81"/>
    </location>
</feature>
<evidence type="ECO:0000313" key="6">
    <source>
        <dbReference type="EMBL" id="PWG67037.1"/>
    </source>
</evidence>